<accession>A0AAD7CQQ9</accession>
<feature type="compositionally biased region" description="Basic and acidic residues" evidence="1">
    <location>
        <begin position="89"/>
        <end position="102"/>
    </location>
</feature>
<feature type="compositionally biased region" description="Basic residues" evidence="1">
    <location>
        <begin position="11"/>
        <end position="26"/>
    </location>
</feature>
<dbReference type="Proteomes" id="UP001221757">
    <property type="component" value="Unassembled WGS sequence"/>
</dbReference>
<evidence type="ECO:0000313" key="2">
    <source>
        <dbReference type="EMBL" id="KAJ7658586.1"/>
    </source>
</evidence>
<evidence type="ECO:0000256" key="1">
    <source>
        <dbReference type="SAM" id="MobiDB-lite"/>
    </source>
</evidence>
<gene>
    <name evidence="2" type="ORF">B0H17DRAFT_1096718</name>
</gene>
<dbReference type="EMBL" id="JARKIE010000277">
    <property type="protein sequence ID" value="KAJ7658586.1"/>
    <property type="molecule type" value="Genomic_DNA"/>
</dbReference>
<sequence>MGRRRDEKRAGRTRQRRQKAGTRRVVRASSQGSRDRCACWMRHESVVPLRHDRPSHRSTKCTLRSRRSASAVGAIPQRRSTHARTRGCIRTDPERRRADEQARPQGRQWSRADPTTGSTRGSDAQTRNSATR</sequence>
<feature type="compositionally biased region" description="Polar residues" evidence="1">
    <location>
        <begin position="113"/>
        <end position="132"/>
    </location>
</feature>
<organism evidence="2 3">
    <name type="scientific">Mycena rosella</name>
    <name type="common">Pink bonnet</name>
    <name type="synonym">Agaricus rosellus</name>
    <dbReference type="NCBI Taxonomy" id="1033263"/>
    <lineage>
        <taxon>Eukaryota</taxon>
        <taxon>Fungi</taxon>
        <taxon>Dikarya</taxon>
        <taxon>Basidiomycota</taxon>
        <taxon>Agaricomycotina</taxon>
        <taxon>Agaricomycetes</taxon>
        <taxon>Agaricomycetidae</taxon>
        <taxon>Agaricales</taxon>
        <taxon>Marasmiineae</taxon>
        <taxon>Mycenaceae</taxon>
        <taxon>Mycena</taxon>
    </lineage>
</organism>
<comment type="caution">
    <text evidence="2">The sequence shown here is derived from an EMBL/GenBank/DDBJ whole genome shotgun (WGS) entry which is preliminary data.</text>
</comment>
<dbReference type="AlphaFoldDB" id="A0AAD7CQQ9"/>
<feature type="region of interest" description="Disordered" evidence="1">
    <location>
        <begin position="49"/>
        <end position="132"/>
    </location>
</feature>
<feature type="compositionally biased region" description="Basic and acidic residues" evidence="1">
    <location>
        <begin position="1"/>
        <end position="10"/>
    </location>
</feature>
<protein>
    <submittedName>
        <fullName evidence="2">Uncharacterized protein</fullName>
    </submittedName>
</protein>
<name>A0AAD7CQQ9_MYCRO</name>
<evidence type="ECO:0000313" key="3">
    <source>
        <dbReference type="Proteomes" id="UP001221757"/>
    </source>
</evidence>
<keyword evidence="3" id="KW-1185">Reference proteome</keyword>
<reference evidence="2" key="1">
    <citation type="submission" date="2023-03" db="EMBL/GenBank/DDBJ databases">
        <title>Massive genome expansion in bonnet fungi (Mycena s.s.) driven by repeated elements and novel gene families across ecological guilds.</title>
        <authorList>
            <consortium name="Lawrence Berkeley National Laboratory"/>
            <person name="Harder C.B."/>
            <person name="Miyauchi S."/>
            <person name="Viragh M."/>
            <person name="Kuo A."/>
            <person name="Thoen E."/>
            <person name="Andreopoulos B."/>
            <person name="Lu D."/>
            <person name="Skrede I."/>
            <person name="Drula E."/>
            <person name="Henrissat B."/>
            <person name="Morin E."/>
            <person name="Kohler A."/>
            <person name="Barry K."/>
            <person name="LaButti K."/>
            <person name="Morin E."/>
            <person name="Salamov A."/>
            <person name="Lipzen A."/>
            <person name="Mereny Z."/>
            <person name="Hegedus B."/>
            <person name="Baldrian P."/>
            <person name="Stursova M."/>
            <person name="Weitz H."/>
            <person name="Taylor A."/>
            <person name="Grigoriev I.V."/>
            <person name="Nagy L.G."/>
            <person name="Martin F."/>
            <person name="Kauserud H."/>
        </authorList>
    </citation>
    <scope>NUCLEOTIDE SEQUENCE</scope>
    <source>
        <strain evidence="2">CBHHK067</strain>
    </source>
</reference>
<feature type="region of interest" description="Disordered" evidence="1">
    <location>
        <begin position="1"/>
        <end position="35"/>
    </location>
</feature>
<proteinExistence type="predicted"/>
<feature type="compositionally biased region" description="Basic residues" evidence="1">
    <location>
        <begin position="53"/>
        <end position="67"/>
    </location>
</feature>